<dbReference type="Pfam" id="PF18962">
    <property type="entry name" value="Por_Secre_tail"/>
    <property type="match status" value="1"/>
</dbReference>
<feature type="domain" description="Secretion system C-terminal sorting" evidence="1">
    <location>
        <begin position="72"/>
        <end position="149"/>
    </location>
</feature>
<dbReference type="InterPro" id="IPR026444">
    <property type="entry name" value="Secre_tail"/>
</dbReference>
<sequence>MVVLMGSSVFAQKVDTAKISYKPKPKVVSRVPQIKANITPYKVGNIGLGSISNQTTLNTPLKSGKVITVLKVYPNPVSEQINISLKLERETTFVVKITDMLGNDVVTLANERSPAGEQTKTYTIPNRLNTGIYFLKIVAGGEPVVKRISVL</sequence>
<proteinExistence type="predicted"/>
<dbReference type="OrthoDB" id="1523755at2"/>
<comment type="caution">
    <text evidence="2">The sequence shown here is derived from an EMBL/GenBank/DDBJ whole genome shotgun (WGS) entry which is preliminary data.</text>
</comment>
<reference evidence="2 3" key="1">
    <citation type="submission" date="2019-04" db="EMBL/GenBank/DDBJ databases">
        <title>Pedobacter sp. AR-2-6 sp. nov., isolated from Arctic soil.</title>
        <authorList>
            <person name="Dahal R.H."/>
            <person name="Kim D.-U."/>
        </authorList>
    </citation>
    <scope>NUCLEOTIDE SEQUENCE [LARGE SCALE GENOMIC DNA]</scope>
    <source>
        <strain evidence="2 3">AR-2-6</strain>
    </source>
</reference>
<keyword evidence="3" id="KW-1185">Reference proteome</keyword>
<evidence type="ECO:0000259" key="1">
    <source>
        <dbReference type="Pfam" id="PF18962"/>
    </source>
</evidence>
<protein>
    <submittedName>
        <fullName evidence="2">T9SS type A sorting domain-containing protein</fullName>
    </submittedName>
</protein>
<dbReference type="EMBL" id="SWBO01000017">
    <property type="protein sequence ID" value="TKB96564.1"/>
    <property type="molecule type" value="Genomic_DNA"/>
</dbReference>
<name>A0A4U1BWD0_9SPHI</name>
<evidence type="ECO:0000313" key="2">
    <source>
        <dbReference type="EMBL" id="TKB96564.1"/>
    </source>
</evidence>
<accession>A0A4U1BWD0</accession>
<dbReference type="AlphaFoldDB" id="A0A4U1BWD0"/>
<evidence type="ECO:0000313" key="3">
    <source>
        <dbReference type="Proteomes" id="UP000310477"/>
    </source>
</evidence>
<organism evidence="2 3">
    <name type="scientific">Pedobacter cryotolerans</name>
    <dbReference type="NCBI Taxonomy" id="2571270"/>
    <lineage>
        <taxon>Bacteria</taxon>
        <taxon>Pseudomonadati</taxon>
        <taxon>Bacteroidota</taxon>
        <taxon>Sphingobacteriia</taxon>
        <taxon>Sphingobacteriales</taxon>
        <taxon>Sphingobacteriaceae</taxon>
        <taxon>Pedobacter</taxon>
    </lineage>
</organism>
<dbReference type="Proteomes" id="UP000310477">
    <property type="component" value="Unassembled WGS sequence"/>
</dbReference>
<dbReference type="RefSeq" id="WP_136878483.1">
    <property type="nucleotide sequence ID" value="NZ_SWBO01000017.1"/>
</dbReference>
<dbReference type="NCBIfam" id="TIGR04183">
    <property type="entry name" value="Por_Secre_tail"/>
    <property type="match status" value="1"/>
</dbReference>
<gene>
    <name evidence="2" type="ORF">FA045_18050</name>
</gene>